<dbReference type="EC" id="6.3.4.15" evidence="5"/>
<dbReference type="NCBIfam" id="TIGR00121">
    <property type="entry name" value="birA_ligase"/>
    <property type="match status" value="1"/>
</dbReference>
<dbReference type="GO" id="GO:0003677">
    <property type="term" value="F:DNA binding"/>
    <property type="evidence" value="ECO:0007669"/>
    <property type="project" value="UniProtKB-UniRule"/>
</dbReference>
<proteinExistence type="inferred from homology"/>
<dbReference type="Pfam" id="PF02237">
    <property type="entry name" value="BPL_C"/>
    <property type="match status" value="1"/>
</dbReference>
<dbReference type="Pfam" id="PF03099">
    <property type="entry name" value="BPL_LplA_LipB"/>
    <property type="match status" value="1"/>
</dbReference>
<evidence type="ECO:0000313" key="7">
    <source>
        <dbReference type="EMBL" id="SJZ50431.1"/>
    </source>
</evidence>
<dbReference type="InterPro" id="IPR004408">
    <property type="entry name" value="Biotin_CoA_COase_ligase"/>
</dbReference>
<comment type="caution">
    <text evidence="5">Lacks conserved residue(s) required for the propagation of feature annotation.</text>
</comment>
<feature type="binding site" evidence="5">
    <location>
        <position position="114"/>
    </location>
    <ligand>
        <name>biotin</name>
        <dbReference type="ChEBI" id="CHEBI:57586"/>
    </ligand>
</feature>
<dbReference type="PANTHER" id="PTHR12835">
    <property type="entry name" value="BIOTIN PROTEIN LIGASE"/>
    <property type="match status" value="1"/>
</dbReference>
<dbReference type="InterPro" id="IPR036388">
    <property type="entry name" value="WH-like_DNA-bd_sf"/>
</dbReference>
<dbReference type="PANTHER" id="PTHR12835:SF5">
    <property type="entry name" value="BIOTIN--PROTEIN LIGASE"/>
    <property type="match status" value="1"/>
</dbReference>
<comment type="function">
    <text evidence="5">Acts both as a biotin--[acetyl-CoA-carboxylase] ligase and a repressor.</text>
</comment>
<comment type="catalytic activity">
    <reaction evidence="5">
        <text>biotin + L-lysyl-[protein] + ATP = N(6)-biotinyl-L-lysyl-[protein] + AMP + diphosphate + H(+)</text>
        <dbReference type="Rhea" id="RHEA:11756"/>
        <dbReference type="Rhea" id="RHEA-COMP:9752"/>
        <dbReference type="Rhea" id="RHEA-COMP:10505"/>
        <dbReference type="ChEBI" id="CHEBI:15378"/>
        <dbReference type="ChEBI" id="CHEBI:29969"/>
        <dbReference type="ChEBI" id="CHEBI:30616"/>
        <dbReference type="ChEBI" id="CHEBI:33019"/>
        <dbReference type="ChEBI" id="CHEBI:57586"/>
        <dbReference type="ChEBI" id="CHEBI:83144"/>
        <dbReference type="ChEBI" id="CHEBI:456215"/>
        <dbReference type="EC" id="6.3.4.15"/>
    </reaction>
</comment>
<comment type="similarity">
    <text evidence="5">Belongs to the biotin--protein ligase family.</text>
</comment>
<dbReference type="PROSITE" id="PS51733">
    <property type="entry name" value="BPL_LPL_CATALYTIC"/>
    <property type="match status" value="1"/>
</dbReference>
<sequence>MKDKIIQILKENSKNPVSGEKLSEYLKVSRTAIWKHINQLRQEGYEIESLPSRGYLLKNTPDVLSSIEIQSGLKTHILGNKIIHFDSIDSTNEKAKEYALQGEKEGLVITAEEQTKGKGRKGRDWISSKGSGIWMSILLRPDIAPCQAPKFTLLAAVAVAKSIQEETGLLVHIKWPNDIILNKKKVCGILTEMNAELDRINYIVVGIGINVNQQENDFSEEIKNKAISLFEVKKSKISRQNLTRRILTNLEKYYLNFVKKEDFSSILKEWKELSCNLEKEVKVVLNGKEIEGIAKDITEDGALLIENREGKLIEICYGDVSVRGIYDYI</sequence>
<keyword evidence="5" id="KW-0238">DNA-binding</keyword>
<dbReference type="InterPro" id="IPR004143">
    <property type="entry name" value="BPL_LPL_catalytic"/>
</dbReference>
<dbReference type="InterPro" id="IPR013196">
    <property type="entry name" value="HTH_11"/>
</dbReference>
<evidence type="ECO:0000256" key="3">
    <source>
        <dbReference type="ARBA" id="ARBA00022840"/>
    </source>
</evidence>
<evidence type="ECO:0000256" key="2">
    <source>
        <dbReference type="ARBA" id="ARBA00022741"/>
    </source>
</evidence>
<dbReference type="InterPro" id="IPR003142">
    <property type="entry name" value="BPL_C"/>
</dbReference>
<dbReference type="Gene3D" id="1.10.10.10">
    <property type="entry name" value="Winged helix-like DNA-binding domain superfamily/Winged helix DNA-binding domain"/>
    <property type="match status" value="1"/>
</dbReference>
<protein>
    <recommendedName>
        <fullName evidence="5">Bifunctional ligase/repressor BirA</fullName>
    </recommendedName>
    <alternativeName>
        <fullName evidence="5">Biotin--[acetyl-CoA-carboxylase] ligase</fullName>
        <ecNumber evidence="5">6.3.4.15</ecNumber>
    </alternativeName>
    <alternativeName>
        <fullName evidence="5">Biotin--protein ligase</fullName>
    </alternativeName>
    <alternativeName>
        <fullName evidence="5">Biotin-[acetyl-CoA carboxylase] synthetase</fullName>
    </alternativeName>
</protein>
<dbReference type="InterPro" id="IPR011991">
    <property type="entry name" value="ArsR-like_HTH"/>
</dbReference>
<dbReference type="GO" id="GO:0016740">
    <property type="term" value="F:transferase activity"/>
    <property type="evidence" value="ECO:0007669"/>
    <property type="project" value="UniProtKB-ARBA"/>
</dbReference>
<dbReference type="CDD" id="cd16442">
    <property type="entry name" value="BPL"/>
    <property type="match status" value="1"/>
</dbReference>
<feature type="binding site" evidence="5">
    <location>
        <begin position="90"/>
        <end position="92"/>
    </location>
    <ligand>
        <name>biotin</name>
        <dbReference type="ChEBI" id="CHEBI:57586"/>
    </ligand>
</feature>
<dbReference type="SUPFAM" id="SSF50037">
    <property type="entry name" value="C-terminal domain of transcriptional repressors"/>
    <property type="match status" value="1"/>
</dbReference>
<dbReference type="SUPFAM" id="SSF55681">
    <property type="entry name" value="Class II aaRS and biotin synthetases"/>
    <property type="match status" value="1"/>
</dbReference>
<dbReference type="Pfam" id="PF08279">
    <property type="entry name" value="HTH_11"/>
    <property type="match status" value="1"/>
</dbReference>
<dbReference type="GO" id="GO:0004077">
    <property type="term" value="F:biotin--[biotin carboxyl-carrier protein] ligase activity"/>
    <property type="evidence" value="ECO:0007669"/>
    <property type="project" value="UniProtKB-UniRule"/>
</dbReference>
<dbReference type="InterPro" id="IPR036390">
    <property type="entry name" value="WH_DNA-bd_sf"/>
</dbReference>
<gene>
    <name evidence="5" type="primary">birA</name>
    <name evidence="7" type="ORF">SAMN02745973_00870</name>
</gene>
<organism evidence="7 8">
    <name type="scientific">Garciella nitratireducens DSM 15102</name>
    <dbReference type="NCBI Taxonomy" id="1121911"/>
    <lineage>
        <taxon>Bacteria</taxon>
        <taxon>Bacillati</taxon>
        <taxon>Bacillota</taxon>
        <taxon>Clostridia</taxon>
        <taxon>Eubacteriales</taxon>
        <taxon>Eubacteriaceae</taxon>
        <taxon>Garciella</taxon>
    </lineage>
</organism>
<evidence type="ECO:0000313" key="8">
    <source>
        <dbReference type="Proteomes" id="UP000196365"/>
    </source>
</evidence>
<dbReference type="SUPFAM" id="SSF46785">
    <property type="entry name" value="Winged helix' DNA-binding domain"/>
    <property type="match status" value="1"/>
</dbReference>
<keyword evidence="1 5" id="KW-0436">Ligase</keyword>
<feature type="domain" description="BPL/LPL catalytic" evidence="6">
    <location>
        <begin position="67"/>
        <end position="258"/>
    </location>
</feature>
<evidence type="ECO:0000256" key="1">
    <source>
        <dbReference type="ARBA" id="ARBA00022598"/>
    </source>
</evidence>
<dbReference type="GO" id="GO:0005737">
    <property type="term" value="C:cytoplasm"/>
    <property type="evidence" value="ECO:0007669"/>
    <property type="project" value="TreeGrafter"/>
</dbReference>
<dbReference type="EMBL" id="FUWV01000003">
    <property type="protein sequence ID" value="SJZ50431.1"/>
    <property type="molecule type" value="Genomic_DNA"/>
</dbReference>
<keyword evidence="4 5" id="KW-0092">Biotin</keyword>
<dbReference type="Gene3D" id="2.30.30.100">
    <property type="match status" value="1"/>
</dbReference>
<dbReference type="HAMAP" id="MF_00978">
    <property type="entry name" value="Bifunct_BirA"/>
    <property type="match status" value="1"/>
</dbReference>
<keyword evidence="5" id="KW-0805">Transcription regulation</keyword>
<dbReference type="AlphaFoldDB" id="A0A1T4L7E4"/>
<keyword evidence="5" id="KW-0678">Repressor</keyword>
<dbReference type="Proteomes" id="UP000196365">
    <property type="component" value="Unassembled WGS sequence"/>
</dbReference>
<dbReference type="GO" id="GO:0005524">
    <property type="term" value="F:ATP binding"/>
    <property type="evidence" value="ECO:0007669"/>
    <property type="project" value="UniProtKB-UniRule"/>
</dbReference>
<dbReference type="InterPro" id="IPR045864">
    <property type="entry name" value="aa-tRNA-synth_II/BPL/LPL"/>
</dbReference>
<feature type="binding site" evidence="5">
    <location>
        <position position="185"/>
    </location>
    <ligand>
        <name>biotin</name>
        <dbReference type="ChEBI" id="CHEBI:57586"/>
    </ligand>
</feature>
<keyword evidence="2 5" id="KW-0547">Nucleotide-binding</keyword>
<keyword evidence="8" id="KW-1185">Reference proteome</keyword>
<keyword evidence="3 5" id="KW-0067">ATP-binding</keyword>
<dbReference type="InterPro" id="IPR008988">
    <property type="entry name" value="Transcriptional_repressor_C"/>
</dbReference>
<name>A0A1T4L7E4_9FIRM</name>
<keyword evidence="5" id="KW-0804">Transcription</keyword>
<accession>A0A1T4L7E4</accession>
<dbReference type="Gene3D" id="3.30.930.10">
    <property type="entry name" value="Bira Bifunctional Protein, Domain 2"/>
    <property type="match status" value="1"/>
</dbReference>
<dbReference type="InterPro" id="IPR030855">
    <property type="entry name" value="Bifunct_BirA"/>
</dbReference>
<evidence type="ECO:0000259" key="6">
    <source>
        <dbReference type="PROSITE" id="PS51733"/>
    </source>
</evidence>
<dbReference type="RefSeq" id="WP_200810747.1">
    <property type="nucleotide sequence ID" value="NZ_FUWV01000003.1"/>
</dbReference>
<evidence type="ECO:0000256" key="5">
    <source>
        <dbReference type="HAMAP-Rule" id="MF_00978"/>
    </source>
</evidence>
<reference evidence="7 8" key="1">
    <citation type="submission" date="2017-02" db="EMBL/GenBank/DDBJ databases">
        <authorList>
            <person name="Peterson S.W."/>
        </authorList>
    </citation>
    <scope>NUCLEOTIDE SEQUENCE [LARGE SCALE GENOMIC DNA]</scope>
    <source>
        <strain evidence="7 8">DSM 15102</strain>
    </source>
</reference>
<dbReference type="CDD" id="cd00090">
    <property type="entry name" value="HTH_ARSR"/>
    <property type="match status" value="1"/>
</dbReference>
<feature type="DNA-binding region" description="H-T-H motif" evidence="5">
    <location>
        <begin position="19"/>
        <end position="38"/>
    </location>
</feature>
<evidence type="ECO:0000256" key="4">
    <source>
        <dbReference type="ARBA" id="ARBA00023267"/>
    </source>
</evidence>
<dbReference type="GO" id="GO:0009249">
    <property type="term" value="P:protein lipoylation"/>
    <property type="evidence" value="ECO:0007669"/>
    <property type="project" value="UniProtKB-ARBA"/>
</dbReference>
<dbReference type="GO" id="GO:0006355">
    <property type="term" value="P:regulation of DNA-templated transcription"/>
    <property type="evidence" value="ECO:0007669"/>
    <property type="project" value="UniProtKB-UniRule"/>
</dbReference>